<evidence type="ECO:0000256" key="1">
    <source>
        <dbReference type="ARBA" id="ARBA00022553"/>
    </source>
</evidence>
<dbReference type="Pfam" id="PF00072">
    <property type="entry name" value="Response_reg"/>
    <property type="match status" value="1"/>
</dbReference>
<gene>
    <name evidence="5" type="ORF">WMG39_03340</name>
</gene>
<dbReference type="SUPFAM" id="SSF52172">
    <property type="entry name" value="CheY-like"/>
    <property type="match status" value="1"/>
</dbReference>
<comment type="caution">
    <text evidence="5">The sequence shown here is derived from an EMBL/GenBank/DDBJ whole genome shotgun (WGS) entry which is preliminary data.</text>
</comment>
<evidence type="ECO:0000256" key="2">
    <source>
        <dbReference type="ARBA" id="ARBA00023012"/>
    </source>
</evidence>
<evidence type="ECO:0000313" key="5">
    <source>
        <dbReference type="EMBL" id="MEK0183878.1"/>
    </source>
</evidence>
<dbReference type="PANTHER" id="PTHR45339">
    <property type="entry name" value="HYBRID SIGNAL TRANSDUCTION HISTIDINE KINASE J"/>
    <property type="match status" value="1"/>
</dbReference>
<protein>
    <submittedName>
        <fullName evidence="5">Response regulator</fullName>
    </submittedName>
</protein>
<proteinExistence type="predicted"/>
<dbReference type="CDD" id="cd17546">
    <property type="entry name" value="REC_hyHK_CKI1_RcsC-like"/>
    <property type="match status" value="1"/>
</dbReference>
<dbReference type="PANTHER" id="PTHR45339:SF1">
    <property type="entry name" value="HYBRID SIGNAL TRANSDUCTION HISTIDINE KINASE J"/>
    <property type="match status" value="1"/>
</dbReference>
<organism evidence="5 6">
    <name type="scientific">Microcoleus anatoxicus PTRS2</name>
    <dbReference type="NCBI Taxonomy" id="2705321"/>
    <lineage>
        <taxon>Bacteria</taxon>
        <taxon>Bacillati</taxon>
        <taxon>Cyanobacteriota</taxon>
        <taxon>Cyanophyceae</taxon>
        <taxon>Oscillatoriophycideae</taxon>
        <taxon>Oscillatoriales</taxon>
        <taxon>Microcoleaceae</taxon>
        <taxon>Microcoleus</taxon>
        <taxon>Microcoleus anatoxicus</taxon>
    </lineage>
</organism>
<feature type="modified residue" description="4-aspartylphosphate" evidence="3">
    <location>
        <position position="65"/>
    </location>
</feature>
<name>A0ABU8YHN8_9CYAN</name>
<reference evidence="5 6" key="1">
    <citation type="journal article" date="2020" name="Harmful Algae">
        <title>Molecular and morphological characterization of a novel dihydroanatoxin-a producing Microcoleus species (cyanobacteria) from the Russian River, California, USA.</title>
        <authorList>
            <person name="Conklin K.Y."/>
            <person name="Stancheva R."/>
            <person name="Otten T.G."/>
            <person name="Fadness R."/>
            <person name="Boyer G.L."/>
            <person name="Read B."/>
            <person name="Zhang X."/>
            <person name="Sheath R.G."/>
        </authorList>
    </citation>
    <scope>NUCLEOTIDE SEQUENCE [LARGE SCALE GENOMIC DNA]</scope>
    <source>
        <strain evidence="5 6">PTRS2</strain>
    </source>
</reference>
<dbReference type="Proteomes" id="UP001384579">
    <property type="component" value="Unassembled WGS sequence"/>
</dbReference>
<keyword evidence="1 3" id="KW-0597">Phosphoprotein</keyword>
<evidence type="ECO:0000259" key="4">
    <source>
        <dbReference type="PROSITE" id="PS50110"/>
    </source>
</evidence>
<dbReference type="InterPro" id="IPR001789">
    <property type="entry name" value="Sig_transdc_resp-reg_receiver"/>
</dbReference>
<sequence length="135" mass="14817">MEKTHTISDVERAKNVILLADDNEANIETFCSYLSACGYEIIIANNGKEAIEIATTATLDLILMDIQMPIIDGFEAILTLRKEPKLDRVPIVALTALALVGDREKCLAAGANEYLSKPVKMKLLVTTIRELLGEI</sequence>
<keyword evidence="6" id="KW-1185">Reference proteome</keyword>
<evidence type="ECO:0000256" key="3">
    <source>
        <dbReference type="PROSITE-ProRule" id="PRU00169"/>
    </source>
</evidence>
<accession>A0ABU8YHN8</accession>
<dbReference type="InterPro" id="IPR011006">
    <property type="entry name" value="CheY-like_superfamily"/>
</dbReference>
<keyword evidence="2" id="KW-0902">Two-component regulatory system</keyword>
<dbReference type="SMART" id="SM00448">
    <property type="entry name" value="REC"/>
    <property type="match status" value="1"/>
</dbReference>
<dbReference type="RefSeq" id="WP_340522427.1">
    <property type="nucleotide sequence ID" value="NZ_JBBLXS010000024.1"/>
</dbReference>
<dbReference type="PROSITE" id="PS50110">
    <property type="entry name" value="RESPONSE_REGULATORY"/>
    <property type="match status" value="1"/>
</dbReference>
<dbReference type="EMBL" id="JBBLXS010000024">
    <property type="protein sequence ID" value="MEK0183878.1"/>
    <property type="molecule type" value="Genomic_DNA"/>
</dbReference>
<dbReference type="Gene3D" id="3.40.50.2300">
    <property type="match status" value="1"/>
</dbReference>
<evidence type="ECO:0000313" key="6">
    <source>
        <dbReference type="Proteomes" id="UP001384579"/>
    </source>
</evidence>
<feature type="domain" description="Response regulatory" evidence="4">
    <location>
        <begin position="16"/>
        <end position="132"/>
    </location>
</feature>